<keyword evidence="3" id="KW-1185">Reference proteome</keyword>
<comment type="caution">
    <text evidence="2">The sequence shown here is derived from an EMBL/GenBank/DDBJ whole genome shotgun (WGS) entry which is preliminary data.</text>
</comment>
<dbReference type="InterPro" id="IPR020941">
    <property type="entry name" value="SUFU-like_domain"/>
</dbReference>
<evidence type="ECO:0000313" key="2">
    <source>
        <dbReference type="EMBL" id="MBR7835891.1"/>
    </source>
</evidence>
<proteinExistence type="predicted"/>
<dbReference type="RefSeq" id="WP_212530381.1">
    <property type="nucleotide sequence ID" value="NZ_JAGSOG010000114.1"/>
</dbReference>
<name>A0A941ER87_9ACTN</name>
<gene>
    <name evidence="2" type="ORF">KDL01_21635</name>
</gene>
<protein>
    <submittedName>
        <fullName evidence="2">Suppressor of fused domain protein</fullName>
    </submittedName>
</protein>
<dbReference type="EMBL" id="JAGSOG010000114">
    <property type="protein sequence ID" value="MBR7835891.1"/>
    <property type="molecule type" value="Genomic_DNA"/>
</dbReference>
<sequence length="179" mass="19653">MRAVFHGSRCSVVGYLDRAETSEIHVLHSTEVPERGLISFCTIGLSDHPDDGYEVDPPLGVEIVAVSNRPEFAEVLSTAAFCVINSGYRARPGGAFPGVVRLHYPDTSVPNLHFVEPYLWDEHALRAHVYDGKTVAWLQALPISDAETVYLVEHGAEALGELFARSDPDFVDLHRASVV</sequence>
<evidence type="ECO:0000259" key="1">
    <source>
        <dbReference type="Pfam" id="PF05076"/>
    </source>
</evidence>
<accession>A0A941ER87</accession>
<dbReference type="Pfam" id="PF05076">
    <property type="entry name" value="SUFU"/>
    <property type="match status" value="1"/>
</dbReference>
<feature type="domain" description="Suppressor of fused-like" evidence="1">
    <location>
        <begin position="22"/>
        <end position="175"/>
    </location>
</feature>
<dbReference type="AlphaFoldDB" id="A0A941ER87"/>
<dbReference type="Proteomes" id="UP000675781">
    <property type="component" value="Unassembled WGS sequence"/>
</dbReference>
<reference evidence="2" key="1">
    <citation type="submission" date="2021-04" db="EMBL/GenBank/DDBJ databases">
        <title>Genome based classification of Actinospica acidithermotolerans sp. nov., an actinobacterium isolated from an Indonesian hot spring.</title>
        <authorList>
            <person name="Kusuma A.B."/>
            <person name="Putra K.E."/>
            <person name="Nafisah S."/>
            <person name="Loh J."/>
            <person name="Nouioui I."/>
            <person name="Goodfellow M."/>
        </authorList>
    </citation>
    <scope>NUCLEOTIDE SEQUENCE</scope>
    <source>
        <strain evidence="2">CSCA 57</strain>
    </source>
</reference>
<organism evidence="2 3">
    <name type="scientific">Actinospica durhamensis</name>
    <dbReference type="NCBI Taxonomy" id="1508375"/>
    <lineage>
        <taxon>Bacteria</taxon>
        <taxon>Bacillati</taxon>
        <taxon>Actinomycetota</taxon>
        <taxon>Actinomycetes</taxon>
        <taxon>Catenulisporales</taxon>
        <taxon>Actinospicaceae</taxon>
        <taxon>Actinospica</taxon>
    </lineage>
</organism>
<evidence type="ECO:0000313" key="3">
    <source>
        <dbReference type="Proteomes" id="UP000675781"/>
    </source>
</evidence>